<dbReference type="Gene3D" id="1.10.1660.10">
    <property type="match status" value="1"/>
</dbReference>
<feature type="compositionally biased region" description="Gly residues" evidence="2">
    <location>
        <begin position="99"/>
        <end position="110"/>
    </location>
</feature>
<dbReference type="PRINTS" id="PR00040">
    <property type="entry name" value="HTHMERR"/>
</dbReference>
<evidence type="ECO:0000313" key="4">
    <source>
        <dbReference type="EMBL" id="MDT0482355.1"/>
    </source>
</evidence>
<dbReference type="PANTHER" id="PTHR30204">
    <property type="entry name" value="REDOX-CYCLING DRUG-SENSING TRANSCRIPTIONAL ACTIVATOR SOXR"/>
    <property type="match status" value="1"/>
</dbReference>
<keyword evidence="1" id="KW-0238">DNA-binding</keyword>
<accession>A0ABU2V9W6</accession>
<evidence type="ECO:0000256" key="1">
    <source>
        <dbReference type="ARBA" id="ARBA00023125"/>
    </source>
</evidence>
<evidence type="ECO:0000313" key="5">
    <source>
        <dbReference type="Proteomes" id="UP001183824"/>
    </source>
</evidence>
<dbReference type="InterPro" id="IPR000551">
    <property type="entry name" value="MerR-type_HTH_dom"/>
</dbReference>
<dbReference type="Proteomes" id="UP001183824">
    <property type="component" value="Unassembled WGS sequence"/>
</dbReference>
<evidence type="ECO:0000256" key="2">
    <source>
        <dbReference type="SAM" id="MobiDB-lite"/>
    </source>
</evidence>
<protein>
    <submittedName>
        <fullName evidence="4">MerR family transcriptional regulator</fullName>
    </submittedName>
</protein>
<dbReference type="InterPro" id="IPR047057">
    <property type="entry name" value="MerR_fam"/>
</dbReference>
<dbReference type="RefSeq" id="WP_311715353.1">
    <property type="nucleotide sequence ID" value="NZ_JAVREZ010000006.1"/>
</dbReference>
<reference evidence="5" key="1">
    <citation type="submission" date="2023-07" db="EMBL/GenBank/DDBJ databases">
        <title>30 novel species of actinomycetes from the DSMZ collection.</title>
        <authorList>
            <person name="Nouioui I."/>
        </authorList>
    </citation>
    <scope>NUCLEOTIDE SEQUENCE [LARGE SCALE GENOMIC DNA]</scope>
    <source>
        <strain evidence="5">DSM 41640</strain>
    </source>
</reference>
<dbReference type="SMART" id="SM00422">
    <property type="entry name" value="HTH_MERR"/>
    <property type="match status" value="1"/>
</dbReference>
<sequence>MRISELSRRSGVPVATIKYYRREGLLPEGRALNPTAVEYGEEHIQRLRLIRSLIQLGGLSVARTREVLEAVDRPLDAFETLGVVHHALPVPSADKAGKGSQGSGQGGGQGDSSPDSAADETTSDEGSAARVETLINSMGWQISGGSPHRPALAESLAALTRLGADYTTDDLIPYARLATATADLDFMRLEGIDDRIALAERAVFLTVLFEPVVRLLRRLAQEDANHRRHHRRASGGSEPPAE</sequence>
<organism evidence="4 5">
    <name type="scientific">Streptomyces doebereineriae</name>
    <dbReference type="NCBI Taxonomy" id="3075528"/>
    <lineage>
        <taxon>Bacteria</taxon>
        <taxon>Bacillati</taxon>
        <taxon>Actinomycetota</taxon>
        <taxon>Actinomycetes</taxon>
        <taxon>Kitasatosporales</taxon>
        <taxon>Streptomycetaceae</taxon>
        <taxon>Streptomyces</taxon>
    </lineage>
</organism>
<keyword evidence="5" id="KW-1185">Reference proteome</keyword>
<dbReference type="PROSITE" id="PS50937">
    <property type="entry name" value="HTH_MERR_2"/>
    <property type="match status" value="1"/>
</dbReference>
<dbReference type="SUPFAM" id="SSF46955">
    <property type="entry name" value="Putative DNA-binding domain"/>
    <property type="match status" value="1"/>
</dbReference>
<feature type="domain" description="HTH merR-type" evidence="3">
    <location>
        <begin position="1"/>
        <end position="70"/>
    </location>
</feature>
<dbReference type="InterPro" id="IPR009061">
    <property type="entry name" value="DNA-bd_dom_put_sf"/>
</dbReference>
<comment type="caution">
    <text evidence="4">The sequence shown here is derived from an EMBL/GenBank/DDBJ whole genome shotgun (WGS) entry which is preliminary data.</text>
</comment>
<dbReference type="Pfam" id="PF13411">
    <property type="entry name" value="MerR_1"/>
    <property type="match status" value="1"/>
</dbReference>
<name>A0ABU2V9W6_9ACTN</name>
<gene>
    <name evidence="4" type="ORF">RNB18_19485</name>
</gene>
<proteinExistence type="predicted"/>
<dbReference type="PANTHER" id="PTHR30204:SF98">
    <property type="entry name" value="HTH-TYPE TRANSCRIPTIONAL REGULATOR ADHR"/>
    <property type="match status" value="1"/>
</dbReference>
<dbReference type="EMBL" id="JAVREZ010000006">
    <property type="protein sequence ID" value="MDT0482355.1"/>
    <property type="molecule type" value="Genomic_DNA"/>
</dbReference>
<evidence type="ECO:0000259" key="3">
    <source>
        <dbReference type="PROSITE" id="PS50937"/>
    </source>
</evidence>
<feature type="region of interest" description="Disordered" evidence="2">
    <location>
        <begin position="90"/>
        <end position="127"/>
    </location>
</feature>